<reference evidence="4 5" key="1">
    <citation type="submission" date="2024-10" db="EMBL/GenBank/DDBJ databases">
        <title>The Natural Products Discovery Center: Release of the First 8490 Sequenced Strains for Exploring Actinobacteria Biosynthetic Diversity.</title>
        <authorList>
            <person name="Kalkreuter E."/>
            <person name="Kautsar S.A."/>
            <person name="Yang D."/>
            <person name="Bader C.D."/>
            <person name="Teijaro C.N."/>
            <person name="Fluegel L."/>
            <person name="Davis C.M."/>
            <person name="Simpson J.R."/>
            <person name="Lauterbach L."/>
            <person name="Steele A.D."/>
            <person name="Gui C."/>
            <person name="Meng S."/>
            <person name="Li G."/>
            <person name="Viehrig K."/>
            <person name="Ye F."/>
            <person name="Su P."/>
            <person name="Kiefer A.F."/>
            <person name="Nichols A."/>
            <person name="Cepeda A.J."/>
            <person name="Yan W."/>
            <person name="Fan B."/>
            <person name="Jiang Y."/>
            <person name="Adhikari A."/>
            <person name="Zheng C.-J."/>
            <person name="Schuster L."/>
            <person name="Cowan T.M."/>
            <person name="Smanski M.J."/>
            <person name="Chevrette M.G."/>
            <person name="De Carvalho L.P.S."/>
            <person name="Shen B."/>
        </authorList>
    </citation>
    <scope>NUCLEOTIDE SEQUENCE [LARGE SCALE GENOMIC DNA]</scope>
    <source>
        <strain evidence="4 5">NPDC053399</strain>
    </source>
</reference>
<evidence type="ECO:0000313" key="5">
    <source>
        <dbReference type="Proteomes" id="UP001614394"/>
    </source>
</evidence>
<feature type="transmembrane region" description="Helical" evidence="2">
    <location>
        <begin position="80"/>
        <end position="98"/>
    </location>
</feature>
<dbReference type="Pfam" id="PF20568">
    <property type="entry name" value="DUF6777"/>
    <property type="match status" value="1"/>
</dbReference>
<gene>
    <name evidence="4" type="ORF">ACIGXA_03335</name>
</gene>
<keyword evidence="2" id="KW-0812">Transmembrane</keyword>
<name>A0ABW8BZD7_9ACTN</name>
<dbReference type="RefSeq" id="WP_399643956.1">
    <property type="nucleotide sequence ID" value="NZ_JBITYG010000001.1"/>
</dbReference>
<dbReference type="Proteomes" id="UP001614394">
    <property type="component" value="Unassembled WGS sequence"/>
</dbReference>
<feature type="region of interest" description="Disordered" evidence="1">
    <location>
        <begin position="317"/>
        <end position="393"/>
    </location>
</feature>
<evidence type="ECO:0000256" key="2">
    <source>
        <dbReference type="SAM" id="Phobius"/>
    </source>
</evidence>
<evidence type="ECO:0000256" key="1">
    <source>
        <dbReference type="SAM" id="MobiDB-lite"/>
    </source>
</evidence>
<comment type="caution">
    <text evidence="4">The sequence shown here is derived from an EMBL/GenBank/DDBJ whole genome shotgun (WGS) entry which is preliminary data.</text>
</comment>
<feature type="compositionally biased region" description="Low complexity" evidence="1">
    <location>
        <begin position="341"/>
        <end position="381"/>
    </location>
</feature>
<feature type="compositionally biased region" description="Pro residues" evidence="1">
    <location>
        <begin position="382"/>
        <end position="393"/>
    </location>
</feature>
<evidence type="ECO:0000259" key="3">
    <source>
        <dbReference type="Pfam" id="PF20568"/>
    </source>
</evidence>
<keyword evidence="2" id="KW-0472">Membrane</keyword>
<accession>A0ABW8BZD7</accession>
<keyword evidence="2" id="KW-1133">Transmembrane helix</keyword>
<feature type="region of interest" description="Disordered" evidence="1">
    <location>
        <begin position="101"/>
        <end position="165"/>
    </location>
</feature>
<dbReference type="InterPro" id="IPR046704">
    <property type="entry name" value="DUF6777"/>
</dbReference>
<organism evidence="4 5">
    <name type="scientific">Streptomyces fildesensis</name>
    <dbReference type="NCBI Taxonomy" id="375757"/>
    <lineage>
        <taxon>Bacteria</taxon>
        <taxon>Bacillati</taxon>
        <taxon>Actinomycetota</taxon>
        <taxon>Actinomycetes</taxon>
        <taxon>Kitasatosporales</taxon>
        <taxon>Streptomycetaceae</taxon>
        <taxon>Streptomyces</taxon>
    </lineage>
</organism>
<sequence length="393" mass="39359">MTSAPPPDSHPTGPPSGPLAPPRPSDPTQAMPQQQPAPSGQGGSPGGPEDGGGGRGGGGGGDGSGGSGDHRPWWRSAPKVALIAVVLVAAVALVVFLTRPDKKSTDTSGSDTTGTALSLQPAAAAGTDPFTQSTAKDSSEPASASPMPSLLSSGPDGAGTADGSAPGLYGGTLKVSSCDVERQIDLLTGDAAKAKAFAGVEGIEPSEIPAYLRSLTPVQLRTDTLVTNHGFKNGKATAFPSVLQAGTAVLVGDHGEPRVRCACGNPLQSPTASSQTAKTTGQAWPSYDPAKVVTVADATKDVDVFVLYDAQTDQWFKRPRGDTGATDTLTERPGSVPSTPPTSTQSSTPSPHSSTTTHSPSPTPTHSTSTSPTPTPTTTAPTTPPPTPAPLTS</sequence>
<dbReference type="EMBL" id="JBITYG010000001">
    <property type="protein sequence ID" value="MFI9099532.1"/>
    <property type="molecule type" value="Genomic_DNA"/>
</dbReference>
<feature type="compositionally biased region" description="Pro residues" evidence="1">
    <location>
        <begin position="1"/>
        <end position="25"/>
    </location>
</feature>
<feature type="compositionally biased region" description="Gly residues" evidence="1">
    <location>
        <begin position="40"/>
        <end position="67"/>
    </location>
</feature>
<evidence type="ECO:0000313" key="4">
    <source>
        <dbReference type="EMBL" id="MFI9099532.1"/>
    </source>
</evidence>
<feature type="compositionally biased region" description="Low complexity" evidence="1">
    <location>
        <begin position="106"/>
        <end position="115"/>
    </location>
</feature>
<protein>
    <submittedName>
        <fullName evidence="4">DUF6777 domain-containing protein</fullName>
    </submittedName>
</protein>
<keyword evidence="5" id="KW-1185">Reference proteome</keyword>
<feature type="region of interest" description="Disordered" evidence="1">
    <location>
        <begin position="1"/>
        <end position="73"/>
    </location>
</feature>
<proteinExistence type="predicted"/>
<feature type="domain" description="DUF6777" evidence="3">
    <location>
        <begin position="161"/>
        <end position="321"/>
    </location>
</feature>
<feature type="compositionally biased region" description="Low complexity" evidence="1">
    <location>
        <begin position="140"/>
        <end position="155"/>
    </location>
</feature>